<keyword evidence="3" id="KW-1185">Reference proteome</keyword>
<dbReference type="Proteomes" id="UP001174936">
    <property type="component" value="Unassembled WGS sequence"/>
</dbReference>
<name>A0AA39YMV6_9PEZI</name>
<organism evidence="2 3">
    <name type="scientific">Cercophora newfieldiana</name>
    <dbReference type="NCBI Taxonomy" id="92897"/>
    <lineage>
        <taxon>Eukaryota</taxon>
        <taxon>Fungi</taxon>
        <taxon>Dikarya</taxon>
        <taxon>Ascomycota</taxon>
        <taxon>Pezizomycotina</taxon>
        <taxon>Sordariomycetes</taxon>
        <taxon>Sordariomycetidae</taxon>
        <taxon>Sordariales</taxon>
        <taxon>Lasiosphaeriaceae</taxon>
        <taxon>Cercophora</taxon>
    </lineage>
</organism>
<accession>A0AA39YMV6</accession>
<protein>
    <submittedName>
        <fullName evidence="2">Uncharacterized protein</fullName>
    </submittedName>
</protein>
<comment type="caution">
    <text evidence="2">The sequence shown here is derived from an EMBL/GenBank/DDBJ whole genome shotgun (WGS) entry which is preliminary data.</text>
</comment>
<dbReference type="AlphaFoldDB" id="A0AA39YMV6"/>
<sequence>MRCRPHGAHGFATDSVQQPPAGTKSRGHDPSSLRPPRARCACSMPSLLAGDNERGPDIGFVEMQQVLSCLTALPESLGSWILWLHLPFVRQRRPLSEPSRASRCYRRGASNAIETR</sequence>
<evidence type="ECO:0000256" key="1">
    <source>
        <dbReference type="SAM" id="MobiDB-lite"/>
    </source>
</evidence>
<dbReference type="EMBL" id="JAULSV010000001">
    <property type="protein sequence ID" value="KAK0655454.1"/>
    <property type="molecule type" value="Genomic_DNA"/>
</dbReference>
<gene>
    <name evidence="2" type="ORF">B0T16DRAFT_12567</name>
</gene>
<evidence type="ECO:0000313" key="2">
    <source>
        <dbReference type="EMBL" id="KAK0655454.1"/>
    </source>
</evidence>
<feature type="region of interest" description="Disordered" evidence="1">
    <location>
        <begin position="1"/>
        <end position="37"/>
    </location>
</feature>
<evidence type="ECO:0000313" key="3">
    <source>
        <dbReference type="Proteomes" id="UP001174936"/>
    </source>
</evidence>
<proteinExistence type="predicted"/>
<reference evidence="2" key="1">
    <citation type="submission" date="2023-06" db="EMBL/GenBank/DDBJ databases">
        <title>Genome-scale phylogeny and comparative genomics of the fungal order Sordariales.</title>
        <authorList>
            <consortium name="Lawrence Berkeley National Laboratory"/>
            <person name="Hensen N."/>
            <person name="Bonometti L."/>
            <person name="Westerberg I."/>
            <person name="Brannstrom I.O."/>
            <person name="Guillou S."/>
            <person name="Cros-Aarteil S."/>
            <person name="Calhoun S."/>
            <person name="Haridas S."/>
            <person name="Kuo A."/>
            <person name="Mondo S."/>
            <person name="Pangilinan J."/>
            <person name="Riley R."/>
            <person name="Labutti K."/>
            <person name="Andreopoulos B."/>
            <person name="Lipzen A."/>
            <person name="Chen C."/>
            <person name="Yanf M."/>
            <person name="Daum C."/>
            <person name="Ng V."/>
            <person name="Clum A."/>
            <person name="Steindorff A."/>
            <person name="Ohm R."/>
            <person name="Martin F."/>
            <person name="Silar P."/>
            <person name="Natvig D."/>
            <person name="Lalanne C."/>
            <person name="Gautier V."/>
            <person name="Ament-Velasquez S.L."/>
            <person name="Kruys A."/>
            <person name="Hutchinson M.I."/>
            <person name="Powell A.J."/>
            <person name="Barry K."/>
            <person name="Miller A.N."/>
            <person name="Grigoriev I.V."/>
            <person name="Debuchy R."/>
            <person name="Gladieux P."/>
            <person name="Thoren M.H."/>
            <person name="Johannesson H."/>
        </authorList>
    </citation>
    <scope>NUCLEOTIDE SEQUENCE</scope>
    <source>
        <strain evidence="2">SMH2532-1</strain>
    </source>
</reference>